<gene>
    <name evidence="3" type="ORF">SAMN00017405_0882</name>
</gene>
<evidence type="ECO:0000313" key="4">
    <source>
        <dbReference type="Proteomes" id="UP000192731"/>
    </source>
</evidence>
<dbReference type="Proteomes" id="UP000192731">
    <property type="component" value="Unassembled WGS sequence"/>
</dbReference>
<name>A0A1W1UHF7_DESTI</name>
<sequence length="289" mass="34540">MYNYLKKNFQVGETMKNEIVNKHDLTFKEVFSQKKIAENFIKNNIPKEALAIIDMGSLELQKDTFINEELQENFSDLIYKVKINNKESYISFLLEHKSYKDKMTIFQVHKYILEFWTAKVHKEKKKELPVIIPLVIYHGEDKWNLKTDLKEMIPGFNELPKYFRERVPTFKHDLINVNEYEEDDFEKYTKLTAMMLKAFKYAFEENLEVVLRVFLLALEEAKKEVELDTLIYYGEIYLKYIELTNSEIKEDDIREEIKRLDGKGDLTMSILEQREEKGLKKGIEKGKKK</sequence>
<dbReference type="GO" id="GO:0006310">
    <property type="term" value="P:DNA recombination"/>
    <property type="evidence" value="ECO:0007669"/>
    <property type="project" value="TreeGrafter"/>
</dbReference>
<dbReference type="AlphaFoldDB" id="A0A1W1UHF7"/>
<comment type="similarity">
    <text evidence="1">Belongs to the Rpn/YhgA-like nuclease family.</text>
</comment>
<dbReference type="Pfam" id="PF04754">
    <property type="entry name" value="Transposase_31"/>
    <property type="match status" value="1"/>
</dbReference>
<reference evidence="3 4" key="1">
    <citation type="submission" date="2017-04" db="EMBL/GenBank/DDBJ databases">
        <authorList>
            <person name="Afonso C.L."/>
            <person name="Miller P.J."/>
            <person name="Scott M.A."/>
            <person name="Spackman E."/>
            <person name="Goraichik I."/>
            <person name="Dimitrov K.M."/>
            <person name="Suarez D.L."/>
            <person name="Swayne D.E."/>
        </authorList>
    </citation>
    <scope>NUCLEOTIDE SEQUENCE [LARGE SCALE GENOMIC DNA]</scope>
    <source>
        <strain evidence="3 4">DSM 11270</strain>
    </source>
</reference>
<dbReference type="InterPro" id="IPR010106">
    <property type="entry name" value="RpnA"/>
</dbReference>
<evidence type="ECO:0000313" key="3">
    <source>
        <dbReference type="EMBL" id="SMB80469.1"/>
    </source>
</evidence>
<keyword evidence="4" id="KW-1185">Reference proteome</keyword>
<dbReference type="PANTHER" id="PTHR34611:SF2">
    <property type="entry name" value="INACTIVE RECOMBINATION-PROMOTING NUCLEASE-LIKE PROTEIN RPNE-RELATED"/>
    <property type="match status" value="1"/>
</dbReference>
<dbReference type="STRING" id="656914.SAMN00017405_0882"/>
<organism evidence="3 4">
    <name type="scientific">Desulfonispora thiosulfatigenes DSM 11270</name>
    <dbReference type="NCBI Taxonomy" id="656914"/>
    <lineage>
        <taxon>Bacteria</taxon>
        <taxon>Bacillati</taxon>
        <taxon>Bacillota</taxon>
        <taxon>Clostridia</taxon>
        <taxon>Eubacteriales</taxon>
        <taxon>Peptococcaceae</taxon>
        <taxon>Desulfonispora</taxon>
    </lineage>
</organism>
<dbReference type="EMBL" id="FWWT01000005">
    <property type="protein sequence ID" value="SMB80469.1"/>
    <property type="molecule type" value="Genomic_DNA"/>
</dbReference>
<protein>
    <recommendedName>
        <fullName evidence="2">Transposase (putative) YhgA-like domain-containing protein</fullName>
    </recommendedName>
</protein>
<dbReference type="InterPro" id="IPR006842">
    <property type="entry name" value="Transposase_31"/>
</dbReference>
<evidence type="ECO:0000256" key="1">
    <source>
        <dbReference type="ARBA" id="ARBA00009787"/>
    </source>
</evidence>
<dbReference type="NCBIfam" id="TIGR01784">
    <property type="entry name" value="T_den_put_tspse"/>
    <property type="match status" value="1"/>
</dbReference>
<dbReference type="GO" id="GO:1990238">
    <property type="term" value="F:double-stranded DNA endonuclease activity"/>
    <property type="evidence" value="ECO:0007669"/>
    <property type="project" value="TreeGrafter"/>
</dbReference>
<dbReference type="PANTHER" id="PTHR34611">
    <property type="match status" value="1"/>
</dbReference>
<accession>A0A1W1UHF7</accession>
<evidence type="ECO:0000259" key="2">
    <source>
        <dbReference type="Pfam" id="PF04754"/>
    </source>
</evidence>
<feature type="domain" description="Transposase (putative) YhgA-like" evidence="2">
    <location>
        <begin position="21"/>
        <end position="222"/>
    </location>
</feature>
<proteinExistence type="inferred from homology"/>
<dbReference type="InterPro" id="IPR051699">
    <property type="entry name" value="Rpn/YhgA-like_nuclease"/>
</dbReference>